<evidence type="ECO:0000313" key="3">
    <source>
        <dbReference type="Proteomes" id="UP000316614"/>
    </source>
</evidence>
<proteinExistence type="predicted"/>
<dbReference type="Pfam" id="PF01642">
    <property type="entry name" value="MM_CoA_mutase"/>
    <property type="match status" value="1"/>
</dbReference>
<evidence type="ECO:0000259" key="1">
    <source>
        <dbReference type="Pfam" id="PF01642"/>
    </source>
</evidence>
<evidence type="ECO:0000313" key="2">
    <source>
        <dbReference type="EMBL" id="QDH81440.1"/>
    </source>
</evidence>
<dbReference type="AlphaFoldDB" id="A0A514CNS9"/>
<dbReference type="PANTHER" id="PTHR48101">
    <property type="entry name" value="METHYLMALONYL-COA MUTASE, MITOCHONDRIAL-RELATED"/>
    <property type="match status" value="1"/>
</dbReference>
<organism evidence="2 3">
    <name type="scientific">Echinicola soli</name>
    <dbReference type="NCBI Taxonomy" id="2591634"/>
    <lineage>
        <taxon>Bacteria</taxon>
        <taxon>Pseudomonadati</taxon>
        <taxon>Bacteroidota</taxon>
        <taxon>Cytophagia</taxon>
        <taxon>Cytophagales</taxon>
        <taxon>Cyclobacteriaceae</taxon>
        <taxon>Echinicola</taxon>
    </lineage>
</organism>
<protein>
    <recommendedName>
        <fullName evidence="1">Methylmalonyl-CoA mutase alpha/beta chain catalytic domain-containing protein</fullName>
    </recommendedName>
</protein>
<accession>A0A514CNS9</accession>
<feature type="domain" description="Methylmalonyl-CoA mutase alpha/beta chain catalytic" evidence="1">
    <location>
        <begin position="119"/>
        <end position="408"/>
    </location>
</feature>
<dbReference type="EMBL" id="CP041253">
    <property type="protein sequence ID" value="QDH81440.1"/>
    <property type="molecule type" value="Genomic_DNA"/>
</dbReference>
<keyword evidence="3" id="KW-1185">Reference proteome</keyword>
<dbReference type="Gene3D" id="3.20.20.240">
    <property type="entry name" value="Methylmalonyl-CoA mutase"/>
    <property type="match status" value="1"/>
</dbReference>
<dbReference type="PANTHER" id="PTHR48101:SF1">
    <property type="entry name" value="METHYLMALONYL-COA MUTASE, LARGE SUBUNIT"/>
    <property type="match status" value="1"/>
</dbReference>
<dbReference type="SUPFAM" id="SSF51703">
    <property type="entry name" value="Cobalamin (vitamin B12)-dependent enzymes"/>
    <property type="match status" value="1"/>
</dbReference>
<name>A0A514CNS9_9BACT</name>
<dbReference type="GO" id="GO:0031419">
    <property type="term" value="F:cobalamin binding"/>
    <property type="evidence" value="ECO:0007669"/>
    <property type="project" value="InterPro"/>
</dbReference>
<sequence length="420" mass="47286">MTLVNLQCYQNPNPNMTDKDFYGFPPPAKQDWIEQALHDTGVREFDELVLWDALEQLPYAPFYTEEDLGPSKRNPAGFLERSHPHYWENVALVDLDKDTPEIIASVISNGIDGLVVQWSGKGDLNSLLSDIQPAYVSIWLKPTGEVKTVVTNFLSWIESRLSDRSMLSGGILWDPWAEGLHQERPKGVVEEEAIWLHAATKEFPDFKGICMDFAIYRARGVNATREITLGFGVLVELLDLLTAQGAAVTEVLDNLFVQLATGNDYFLQIAKMKTVRVLFGKFLMLYDIKWSENDSLHVFSTTSDFNRNDEDAYNNMVRNTVEAMMAILGGADTLWVKVHGDESVPVFARRIAANISNLLKYESHFDEMGDATSGAFYLAYLMDVILEKVESGLVQQEESGGWWAMISAFSQNKKSNDNEA</sequence>
<dbReference type="OrthoDB" id="9762378at2"/>
<dbReference type="GO" id="GO:0016866">
    <property type="term" value="F:intramolecular transferase activity"/>
    <property type="evidence" value="ECO:0007669"/>
    <property type="project" value="InterPro"/>
</dbReference>
<gene>
    <name evidence="2" type="ORF">FKX85_21360</name>
</gene>
<dbReference type="KEGG" id="echi:FKX85_21360"/>
<dbReference type="InterPro" id="IPR016176">
    <property type="entry name" value="Cbl-dep_enz_cat"/>
</dbReference>
<dbReference type="InterPro" id="IPR006099">
    <property type="entry name" value="MeMalonylCoA_mutase_a/b_cat"/>
</dbReference>
<reference evidence="2 3" key="1">
    <citation type="submission" date="2019-06" db="EMBL/GenBank/DDBJ databases">
        <title>Echinicola alkalisoli sp. nov. isolated from saline soil.</title>
        <authorList>
            <person name="Sun J.-Q."/>
            <person name="Xu L."/>
        </authorList>
    </citation>
    <scope>NUCLEOTIDE SEQUENCE [LARGE SCALE GENOMIC DNA]</scope>
    <source>
        <strain evidence="2 3">LN3S3</strain>
    </source>
</reference>
<dbReference type="Proteomes" id="UP000316614">
    <property type="component" value="Chromosome"/>
</dbReference>